<evidence type="ECO:0000256" key="3">
    <source>
        <dbReference type="ARBA" id="ARBA00022679"/>
    </source>
</evidence>
<evidence type="ECO:0000256" key="5">
    <source>
        <dbReference type="ARBA" id="ARBA00022695"/>
    </source>
</evidence>
<dbReference type="PANTHER" id="PTHR46173">
    <property type="entry name" value="CCA TRNA NUCLEOTIDYLTRANSFERASE 1, MITOCHONDRIAL"/>
    <property type="match status" value="1"/>
</dbReference>
<evidence type="ECO:0000256" key="1">
    <source>
        <dbReference type="ARBA" id="ARBA00001946"/>
    </source>
</evidence>
<dbReference type="GO" id="GO:0046872">
    <property type="term" value="F:metal ion binding"/>
    <property type="evidence" value="ECO:0007669"/>
    <property type="project" value="UniProtKB-KW"/>
</dbReference>
<dbReference type="InterPro" id="IPR050264">
    <property type="entry name" value="Bact_CCA-adding_enz_type3_sf"/>
</dbReference>
<protein>
    <submittedName>
        <fullName evidence="10">CCA tRNA nucleotidyltransferase 1, mitochondrial</fullName>
    </submittedName>
</protein>
<accession>A0A9Q0S4Z3</accession>
<dbReference type="GO" id="GO:0001680">
    <property type="term" value="P:tRNA 3'-terminal CCA addition"/>
    <property type="evidence" value="ECO:0007669"/>
    <property type="project" value="TreeGrafter"/>
</dbReference>
<dbReference type="SUPFAM" id="SSF81891">
    <property type="entry name" value="Poly A polymerase C-terminal region-like"/>
    <property type="match status" value="1"/>
</dbReference>
<gene>
    <name evidence="10" type="primary">TRNT1_1</name>
    <name evidence="10" type="ORF">Bhyg_09124</name>
</gene>
<keyword evidence="4" id="KW-0819">tRNA processing</keyword>
<dbReference type="InterPro" id="IPR043519">
    <property type="entry name" value="NT_sf"/>
</dbReference>
<keyword evidence="6" id="KW-0479">Metal-binding</keyword>
<organism evidence="10 11">
    <name type="scientific">Pseudolycoriella hygida</name>
    <dbReference type="NCBI Taxonomy" id="35572"/>
    <lineage>
        <taxon>Eukaryota</taxon>
        <taxon>Metazoa</taxon>
        <taxon>Ecdysozoa</taxon>
        <taxon>Arthropoda</taxon>
        <taxon>Hexapoda</taxon>
        <taxon>Insecta</taxon>
        <taxon>Pterygota</taxon>
        <taxon>Neoptera</taxon>
        <taxon>Endopterygota</taxon>
        <taxon>Diptera</taxon>
        <taxon>Nematocera</taxon>
        <taxon>Sciaroidea</taxon>
        <taxon>Sciaridae</taxon>
        <taxon>Pseudolycoriella</taxon>
    </lineage>
</organism>
<feature type="domain" description="Poly A polymerase head" evidence="9">
    <location>
        <begin position="54"/>
        <end position="169"/>
    </location>
</feature>
<dbReference type="OrthoDB" id="445712at2759"/>
<evidence type="ECO:0000256" key="4">
    <source>
        <dbReference type="ARBA" id="ARBA00022694"/>
    </source>
</evidence>
<proteinExistence type="inferred from homology"/>
<evidence type="ECO:0000313" key="10">
    <source>
        <dbReference type="EMBL" id="KAJ6644158.1"/>
    </source>
</evidence>
<keyword evidence="3 8" id="KW-0808">Transferase</keyword>
<comment type="cofactor">
    <cofactor evidence="1">
        <name>Mg(2+)</name>
        <dbReference type="ChEBI" id="CHEBI:18420"/>
    </cofactor>
</comment>
<evidence type="ECO:0000256" key="8">
    <source>
        <dbReference type="RuleBase" id="RU003953"/>
    </source>
</evidence>
<comment type="similarity">
    <text evidence="2 8">Belongs to the tRNA nucleotidyltransferase/poly(A) polymerase family.</text>
</comment>
<keyword evidence="11" id="KW-1185">Reference proteome</keyword>
<comment type="caution">
    <text evidence="10">The sequence shown here is derived from an EMBL/GenBank/DDBJ whole genome shotgun (WGS) entry which is preliminary data.</text>
</comment>
<evidence type="ECO:0000256" key="2">
    <source>
        <dbReference type="ARBA" id="ARBA00007265"/>
    </source>
</evidence>
<keyword evidence="8" id="KW-0694">RNA-binding</keyword>
<dbReference type="Gene3D" id="3.30.460.10">
    <property type="entry name" value="Beta Polymerase, domain 2"/>
    <property type="match status" value="1"/>
</dbReference>
<evidence type="ECO:0000256" key="7">
    <source>
        <dbReference type="ARBA" id="ARBA00022842"/>
    </source>
</evidence>
<dbReference type="Proteomes" id="UP001151699">
    <property type="component" value="Chromosome B"/>
</dbReference>
<dbReference type="Gene3D" id="1.10.3090.10">
    <property type="entry name" value="cca-adding enzyme, domain 2"/>
    <property type="match status" value="1"/>
</dbReference>
<name>A0A9Q0S4Z3_9DIPT</name>
<dbReference type="PANTHER" id="PTHR46173:SF1">
    <property type="entry name" value="CCA TRNA NUCLEOTIDYLTRANSFERASE 1, MITOCHONDRIAL"/>
    <property type="match status" value="1"/>
</dbReference>
<dbReference type="GO" id="GO:0016779">
    <property type="term" value="F:nucleotidyltransferase activity"/>
    <property type="evidence" value="ECO:0007669"/>
    <property type="project" value="UniProtKB-KW"/>
</dbReference>
<reference evidence="10" key="1">
    <citation type="submission" date="2022-07" db="EMBL/GenBank/DDBJ databases">
        <authorList>
            <person name="Trinca V."/>
            <person name="Uliana J.V.C."/>
            <person name="Torres T.T."/>
            <person name="Ward R.J."/>
            <person name="Monesi N."/>
        </authorList>
    </citation>
    <scope>NUCLEOTIDE SEQUENCE</scope>
    <source>
        <strain evidence="10">HSMRA1968</strain>
        <tissue evidence="10">Whole embryos</tissue>
    </source>
</reference>
<dbReference type="GO" id="GO:1990180">
    <property type="term" value="P:mitochondrial tRNA 3'-end processing"/>
    <property type="evidence" value="ECO:0007669"/>
    <property type="project" value="TreeGrafter"/>
</dbReference>
<sequence>MLNSEQLAKVEKLSGGFKRNVDQVKSIIDELILRNGSFFKKLIQTFANSPYDIRMAGEMARDIIYNKIPETMDLISSASVTEMYALLTSENICATFIEAIPTVIAHYDSKSYVIRSIYPFHQVTNPNTKDFFWITHAYDRTFTMSSLLIDFDGTIYDYFNGYIDAVDYRIRMNVIPDKFLKGNYRKIFHYFNLFGAISHVTKCCHHPATFNSVANNMSVLAKVDGYVLWNKIKWMLTQPSRFESMEAFLSCDGAQYLGLPGLFDMKEFLKVCQTEFHEHPMLGINYLCALINTKKDVRKVHQRLNLSSYERNLAIFIVEYKKLTQSNDDLEYYQALCADSFADNQEICREYVLELLKYHNKVDLFRKLLQDVNACTEATTSILLEIYTGLGSNSPIGRCVESEKFGIFCGNHCSCGPAGCFCDNGCFCSPSGCACTKEA</sequence>
<dbReference type="EMBL" id="WJQU01000002">
    <property type="protein sequence ID" value="KAJ6644158.1"/>
    <property type="molecule type" value="Genomic_DNA"/>
</dbReference>
<evidence type="ECO:0000313" key="11">
    <source>
        <dbReference type="Proteomes" id="UP001151699"/>
    </source>
</evidence>
<dbReference type="Pfam" id="PF01743">
    <property type="entry name" value="PolyA_pol"/>
    <property type="match status" value="1"/>
</dbReference>
<dbReference type="InterPro" id="IPR002646">
    <property type="entry name" value="PolA_pol_head_dom"/>
</dbReference>
<evidence type="ECO:0000259" key="9">
    <source>
        <dbReference type="Pfam" id="PF01743"/>
    </source>
</evidence>
<dbReference type="GO" id="GO:0000049">
    <property type="term" value="F:tRNA binding"/>
    <property type="evidence" value="ECO:0007669"/>
    <property type="project" value="TreeGrafter"/>
</dbReference>
<dbReference type="AlphaFoldDB" id="A0A9Q0S4Z3"/>
<dbReference type="SUPFAM" id="SSF81301">
    <property type="entry name" value="Nucleotidyltransferase"/>
    <property type="match status" value="1"/>
</dbReference>
<dbReference type="GO" id="GO:0005739">
    <property type="term" value="C:mitochondrion"/>
    <property type="evidence" value="ECO:0007669"/>
    <property type="project" value="TreeGrafter"/>
</dbReference>
<keyword evidence="5" id="KW-0548">Nucleotidyltransferase</keyword>
<evidence type="ECO:0000256" key="6">
    <source>
        <dbReference type="ARBA" id="ARBA00022723"/>
    </source>
</evidence>
<keyword evidence="7" id="KW-0460">Magnesium</keyword>